<accession>A0A3E1EVK1</accession>
<sequence>MKVETIYVIENNKFGKAIAEWAEDKRIQVVHTTKKKDDLSELVEGVVLFHENHNFTKDDDDIQSELSERNTSVHKVDINGTLAATNSSFNMWLDRNRPNSILILGDEKVAKNGNLENFLKGINN</sequence>
<name>A0A3E1EVK1_9FLAO</name>
<evidence type="ECO:0000313" key="1">
    <source>
        <dbReference type="EMBL" id="RFC53585.1"/>
    </source>
</evidence>
<dbReference type="OrthoDB" id="1467262at2"/>
<gene>
    <name evidence="1" type="ORF">DXU93_12530</name>
</gene>
<reference evidence="1 2" key="1">
    <citation type="submission" date="2018-08" db="EMBL/GenBank/DDBJ databases">
        <title>The draft genome squence of Brumimicrobium sp. N62.</title>
        <authorList>
            <person name="Du Z.-J."/>
            <person name="Luo H.-R."/>
        </authorList>
    </citation>
    <scope>NUCLEOTIDE SEQUENCE [LARGE SCALE GENOMIC DNA]</scope>
    <source>
        <strain evidence="1 2">N62</strain>
    </source>
</reference>
<protein>
    <submittedName>
        <fullName evidence="1">Uncharacterized protein</fullName>
    </submittedName>
</protein>
<dbReference type="Proteomes" id="UP000257127">
    <property type="component" value="Unassembled WGS sequence"/>
</dbReference>
<dbReference type="EMBL" id="QURB01000008">
    <property type="protein sequence ID" value="RFC53585.1"/>
    <property type="molecule type" value="Genomic_DNA"/>
</dbReference>
<dbReference type="RefSeq" id="WP_116881644.1">
    <property type="nucleotide sequence ID" value="NZ_QURB01000008.1"/>
</dbReference>
<proteinExistence type="predicted"/>
<keyword evidence="2" id="KW-1185">Reference proteome</keyword>
<dbReference type="AlphaFoldDB" id="A0A3E1EVK1"/>
<comment type="caution">
    <text evidence="1">The sequence shown here is derived from an EMBL/GenBank/DDBJ whole genome shotgun (WGS) entry which is preliminary data.</text>
</comment>
<organism evidence="1 2">
    <name type="scientific">Brumimicrobium aurantiacum</name>
    <dbReference type="NCBI Taxonomy" id="1737063"/>
    <lineage>
        <taxon>Bacteria</taxon>
        <taxon>Pseudomonadati</taxon>
        <taxon>Bacteroidota</taxon>
        <taxon>Flavobacteriia</taxon>
        <taxon>Flavobacteriales</taxon>
        <taxon>Crocinitomicaceae</taxon>
        <taxon>Brumimicrobium</taxon>
    </lineage>
</organism>
<evidence type="ECO:0000313" key="2">
    <source>
        <dbReference type="Proteomes" id="UP000257127"/>
    </source>
</evidence>